<dbReference type="RefSeq" id="XP_021873131.1">
    <property type="nucleotide sequence ID" value="XM_022017977.1"/>
</dbReference>
<feature type="compositionally biased region" description="Polar residues" evidence="1">
    <location>
        <begin position="407"/>
        <end position="422"/>
    </location>
</feature>
<keyword evidence="3" id="KW-1185">Reference proteome</keyword>
<feature type="compositionally biased region" description="Low complexity" evidence="1">
    <location>
        <begin position="437"/>
        <end position="456"/>
    </location>
</feature>
<evidence type="ECO:0000313" key="2">
    <source>
        <dbReference type="EMBL" id="ORX39268.1"/>
    </source>
</evidence>
<dbReference type="Proteomes" id="UP000193218">
    <property type="component" value="Unassembled WGS sequence"/>
</dbReference>
<sequence>MTSVRQRSPLPTLTTTPPPLDAVSEDGTISPIWKLPPSLQPRHSSYKGKSRDASDGRPVSMISHEWTVNAVTTREGADEWKSRDRIVLILGQPTPESLSPLLYDDIYQDTLLLIGTPTPDPNIQALLKGSDAKPIRPIVRTFSPNTDGNVTAALLKEAQNIAQSYRNRRAKSNRRMSSLSLGRADSPSPSFKRMSLYSGSASTLPRSGSDVSIPGRRQTKSDSRPPLAVLSTPVLFDAVINFLHSPSLGQQRAMQEMLHQTMVITTGIWPILMANPDSMSDLPTLLLHVMPSGVTGAVPHVIEDYLISFSSNIAHGARRDLRALAVHSSIWRTPVVELASGPIAQNFSGANVLMFNGLSPLRASALVSRWKSCADVSMPPLEDARPRLQRPSSAASRFSSKGPALYTITQPTSPSGYSSQQREVGLETPELDHAAMSSSSSTSGSAENTETTTENAVQPVKVVGDGDDTTTTQSNGSVGKKKGVWKRLFGRTRTP</sequence>
<evidence type="ECO:0000256" key="1">
    <source>
        <dbReference type="SAM" id="MobiDB-lite"/>
    </source>
</evidence>
<feature type="compositionally biased region" description="Basic residues" evidence="1">
    <location>
        <begin position="479"/>
        <end position="495"/>
    </location>
</feature>
<dbReference type="OrthoDB" id="2564636at2759"/>
<proteinExistence type="predicted"/>
<dbReference type="AlphaFoldDB" id="A0A1Y1UMI2"/>
<dbReference type="GeneID" id="33559786"/>
<accession>A0A1Y1UMI2</accession>
<dbReference type="EMBL" id="NBSH01000003">
    <property type="protein sequence ID" value="ORX39268.1"/>
    <property type="molecule type" value="Genomic_DNA"/>
</dbReference>
<protein>
    <submittedName>
        <fullName evidence="2">Uncharacterized protein</fullName>
    </submittedName>
</protein>
<feature type="compositionally biased region" description="Polar residues" evidence="1">
    <location>
        <begin position="197"/>
        <end position="210"/>
    </location>
</feature>
<dbReference type="STRING" id="4999.A0A1Y1UMI2"/>
<feature type="region of interest" description="Disordered" evidence="1">
    <location>
        <begin position="1"/>
        <end position="58"/>
    </location>
</feature>
<name>A0A1Y1UMI2_9TREE</name>
<dbReference type="InParanoid" id="A0A1Y1UMI2"/>
<evidence type="ECO:0000313" key="3">
    <source>
        <dbReference type="Proteomes" id="UP000193218"/>
    </source>
</evidence>
<reference evidence="2 3" key="1">
    <citation type="submission" date="2017-03" db="EMBL/GenBank/DDBJ databases">
        <title>Widespread Adenine N6-methylation of Active Genes in Fungi.</title>
        <authorList>
            <consortium name="DOE Joint Genome Institute"/>
            <person name="Mondo S.J."/>
            <person name="Dannebaum R.O."/>
            <person name="Kuo R.C."/>
            <person name="Louie K.B."/>
            <person name="Bewick A.J."/>
            <person name="Labutti K."/>
            <person name="Haridas S."/>
            <person name="Kuo A."/>
            <person name="Salamov A."/>
            <person name="Ahrendt S.R."/>
            <person name="Lau R."/>
            <person name="Bowen B.P."/>
            <person name="Lipzen A."/>
            <person name="Sullivan W."/>
            <person name="Andreopoulos W.B."/>
            <person name="Clum A."/>
            <person name="Lindquist E."/>
            <person name="Daum C."/>
            <person name="Northen T.R."/>
            <person name="Ramamoorthy G."/>
            <person name="Schmitz R.J."/>
            <person name="Gryganskyi A."/>
            <person name="Culley D."/>
            <person name="Magnuson J."/>
            <person name="James T.Y."/>
            <person name="O'Malley M.A."/>
            <person name="Stajich J.E."/>
            <person name="Spatafora J.W."/>
            <person name="Visel A."/>
            <person name="Grigoriev I.V."/>
        </authorList>
    </citation>
    <scope>NUCLEOTIDE SEQUENCE [LARGE SCALE GENOMIC DNA]</scope>
    <source>
        <strain evidence="2 3">NRRL Y-17943</strain>
    </source>
</reference>
<gene>
    <name evidence="2" type="ORF">BD324DRAFT_649350</name>
</gene>
<comment type="caution">
    <text evidence="2">The sequence shown here is derived from an EMBL/GenBank/DDBJ whole genome shotgun (WGS) entry which is preliminary data.</text>
</comment>
<organism evidence="2 3">
    <name type="scientific">Kockovaella imperatae</name>
    <dbReference type="NCBI Taxonomy" id="4999"/>
    <lineage>
        <taxon>Eukaryota</taxon>
        <taxon>Fungi</taxon>
        <taxon>Dikarya</taxon>
        <taxon>Basidiomycota</taxon>
        <taxon>Agaricomycotina</taxon>
        <taxon>Tremellomycetes</taxon>
        <taxon>Tremellales</taxon>
        <taxon>Cuniculitremaceae</taxon>
        <taxon>Kockovaella</taxon>
    </lineage>
</organism>
<feature type="region of interest" description="Disordered" evidence="1">
    <location>
        <begin position="378"/>
        <end position="495"/>
    </location>
</feature>
<feature type="region of interest" description="Disordered" evidence="1">
    <location>
        <begin position="164"/>
        <end position="226"/>
    </location>
</feature>
<feature type="compositionally biased region" description="Polar residues" evidence="1">
    <location>
        <begin position="390"/>
        <end position="399"/>
    </location>
</feature>